<dbReference type="InterPro" id="IPR049552">
    <property type="entry name" value="PKS_DH_N"/>
</dbReference>
<dbReference type="InterPro" id="IPR001227">
    <property type="entry name" value="Ac_transferase_dom_sf"/>
</dbReference>
<dbReference type="SMART" id="SM00825">
    <property type="entry name" value="PKS_KS"/>
    <property type="match status" value="1"/>
</dbReference>
<dbReference type="InterPro" id="IPR032821">
    <property type="entry name" value="PKS_assoc"/>
</dbReference>
<dbReference type="PANTHER" id="PTHR43775">
    <property type="entry name" value="FATTY ACID SYNTHASE"/>
    <property type="match status" value="1"/>
</dbReference>
<evidence type="ECO:0000259" key="9">
    <source>
        <dbReference type="PROSITE" id="PS50075"/>
    </source>
</evidence>
<dbReference type="GO" id="GO:0031177">
    <property type="term" value="F:phosphopantetheine binding"/>
    <property type="evidence" value="ECO:0007669"/>
    <property type="project" value="InterPro"/>
</dbReference>
<feature type="domain" description="PKS/mFAS DH" evidence="11">
    <location>
        <begin position="950"/>
        <end position="1258"/>
    </location>
</feature>
<keyword evidence="4" id="KW-0521">NADP</keyword>
<feature type="region of interest" description="N-terminal hotdog fold" evidence="8">
    <location>
        <begin position="950"/>
        <end position="1088"/>
    </location>
</feature>
<dbReference type="SUPFAM" id="SSF51735">
    <property type="entry name" value="NAD(P)-binding Rossmann-fold domains"/>
    <property type="match status" value="2"/>
</dbReference>
<dbReference type="InterPro" id="IPR014030">
    <property type="entry name" value="Ketoacyl_synth_N"/>
</dbReference>
<dbReference type="InterPro" id="IPR016035">
    <property type="entry name" value="Acyl_Trfase/lysoPLipase"/>
</dbReference>
<dbReference type="InterPro" id="IPR042104">
    <property type="entry name" value="PKS_dehydratase_sf"/>
</dbReference>
<dbReference type="SMART" id="SM00829">
    <property type="entry name" value="PKS_ER"/>
    <property type="match status" value="1"/>
</dbReference>
<dbReference type="Gene3D" id="3.40.366.10">
    <property type="entry name" value="Malonyl-Coenzyme A Acyl Carrier Protein, domain 2"/>
    <property type="match status" value="1"/>
</dbReference>
<feature type="domain" description="Ketosynthase family 3 (KS3)" evidence="10">
    <location>
        <begin position="27"/>
        <end position="449"/>
    </location>
</feature>
<evidence type="ECO:0000256" key="3">
    <source>
        <dbReference type="ARBA" id="ARBA00022679"/>
    </source>
</evidence>
<dbReference type="InterPro" id="IPR049551">
    <property type="entry name" value="PKS_DH_C"/>
</dbReference>
<dbReference type="FunFam" id="3.40.50.720:FF:000209">
    <property type="entry name" value="Polyketide synthase Pks12"/>
    <property type="match status" value="1"/>
</dbReference>
<dbReference type="Pfam" id="PF08240">
    <property type="entry name" value="ADH_N"/>
    <property type="match status" value="1"/>
</dbReference>
<dbReference type="Pfam" id="PF00698">
    <property type="entry name" value="Acyl_transf_1"/>
    <property type="match status" value="1"/>
</dbReference>
<feature type="region of interest" description="C-terminal hotdog fold" evidence="8">
    <location>
        <begin position="1109"/>
        <end position="1258"/>
    </location>
</feature>
<dbReference type="SMART" id="SM00827">
    <property type="entry name" value="PKS_AT"/>
    <property type="match status" value="1"/>
</dbReference>
<dbReference type="InterPro" id="IPR020807">
    <property type="entry name" value="PKS_DH"/>
</dbReference>
<dbReference type="InterPro" id="IPR057326">
    <property type="entry name" value="KR_dom"/>
</dbReference>
<dbReference type="PROSITE" id="PS52004">
    <property type="entry name" value="KS3_2"/>
    <property type="match status" value="1"/>
</dbReference>
<dbReference type="InterPro" id="IPR036736">
    <property type="entry name" value="ACP-like_sf"/>
</dbReference>
<dbReference type="Pfam" id="PF23297">
    <property type="entry name" value="ACP_SdgA_C"/>
    <property type="match status" value="1"/>
</dbReference>
<proteinExistence type="predicted"/>
<dbReference type="GO" id="GO:0044550">
    <property type="term" value="P:secondary metabolite biosynthetic process"/>
    <property type="evidence" value="ECO:0007669"/>
    <property type="project" value="UniProtKB-ARBA"/>
</dbReference>
<keyword evidence="13" id="KW-1185">Reference proteome</keyword>
<dbReference type="Gene3D" id="3.40.50.150">
    <property type="entry name" value="Vaccinia Virus protein VP39"/>
    <property type="match status" value="1"/>
</dbReference>
<dbReference type="STRING" id="28573.A0A0U1M616"/>
<dbReference type="Gene3D" id="3.90.180.10">
    <property type="entry name" value="Medium-chain alcohol dehydrogenases, catalytic domain"/>
    <property type="match status" value="1"/>
</dbReference>
<evidence type="ECO:0000259" key="10">
    <source>
        <dbReference type="PROSITE" id="PS52004"/>
    </source>
</evidence>
<dbReference type="Pfam" id="PF00109">
    <property type="entry name" value="ketoacyl-synt"/>
    <property type="match status" value="1"/>
</dbReference>
<evidence type="ECO:0000256" key="1">
    <source>
        <dbReference type="ARBA" id="ARBA00022450"/>
    </source>
</evidence>
<dbReference type="PROSITE" id="PS00012">
    <property type="entry name" value="PHOSPHOPANTETHEINE"/>
    <property type="match status" value="1"/>
</dbReference>
<dbReference type="InterPro" id="IPR016039">
    <property type="entry name" value="Thiolase-like"/>
</dbReference>
<dbReference type="InterPro" id="IPR049900">
    <property type="entry name" value="PKS_mFAS_DH"/>
</dbReference>
<dbReference type="Proteomes" id="UP000054383">
    <property type="component" value="Unassembled WGS sequence"/>
</dbReference>
<dbReference type="InterPro" id="IPR013154">
    <property type="entry name" value="ADH-like_N"/>
</dbReference>
<dbReference type="Gene3D" id="3.40.50.720">
    <property type="entry name" value="NAD(P)-binding Rossmann-like Domain"/>
    <property type="match status" value="3"/>
</dbReference>
<dbReference type="Pfam" id="PF02801">
    <property type="entry name" value="Ketoacyl-synt_C"/>
    <property type="match status" value="1"/>
</dbReference>
<dbReference type="Pfam" id="PF16197">
    <property type="entry name" value="KAsynt_C_assoc"/>
    <property type="match status" value="1"/>
</dbReference>
<dbReference type="SUPFAM" id="SSF55048">
    <property type="entry name" value="Probable ACP-binding domain of malonyl-CoA ACP transacylase"/>
    <property type="match status" value="1"/>
</dbReference>
<gene>
    <name evidence="12" type="ORF">PISL3812_07847</name>
</gene>
<dbReference type="GO" id="GO:1901336">
    <property type="term" value="P:lactone biosynthetic process"/>
    <property type="evidence" value="ECO:0007669"/>
    <property type="project" value="UniProtKB-ARBA"/>
</dbReference>
<dbReference type="CDD" id="cd05195">
    <property type="entry name" value="enoyl_red"/>
    <property type="match status" value="1"/>
</dbReference>
<dbReference type="InterPro" id="IPR013968">
    <property type="entry name" value="PKS_KR"/>
</dbReference>
<dbReference type="Gene3D" id="3.10.129.110">
    <property type="entry name" value="Polyketide synthase dehydratase"/>
    <property type="match status" value="1"/>
</dbReference>
<evidence type="ECO:0000313" key="12">
    <source>
        <dbReference type="EMBL" id="CRG90802.1"/>
    </source>
</evidence>
<keyword evidence="2" id="KW-0597">Phosphoprotein</keyword>
<evidence type="ECO:0000256" key="2">
    <source>
        <dbReference type="ARBA" id="ARBA00022553"/>
    </source>
</evidence>
<keyword evidence="1" id="KW-0596">Phosphopantetheine</keyword>
<dbReference type="SUPFAM" id="SSF53335">
    <property type="entry name" value="S-adenosyl-L-methionine-dependent methyltransferases"/>
    <property type="match status" value="1"/>
</dbReference>
<reference evidence="12 13" key="1">
    <citation type="submission" date="2015-04" db="EMBL/GenBank/DDBJ databases">
        <authorList>
            <person name="Syromyatnikov M.Y."/>
            <person name="Popov V.N."/>
        </authorList>
    </citation>
    <scope>NUCLEOTIDE SEQUENCE [LARGE SCALE GENOMIC DNA]</scope>
    <source>
        <strain evidence="12">WF-38-12</strain>
    </source>
</reference>
<dbReference type="Pfam" id="PF08659">
    <property type="entry name" value="KR"/>
    <property type="match status" value="1"/>
</dbReference>
<dbReference type="SUPFAM" id="SSF53901">
    <property type="entry name" value="Thiolase-like"/>
    <property type="match status" value="1"/>
</dbReference>
<dbReference type="PROSITE" id="PS50075">
    <property type="entry name" value="CARRIER"/>
    <property type="match status" value="1"/>
</dbReference>
<accession>A0A0U1M616</accession>
<dbReference type="SMART" id="SM00826">
    <property type="entry name" value="PKS_DH"/>
    <property type="match status" value="1"/>
</dbReference>
<dbReference type="CDD" id="cd00833">
    <property type="entry name" value="PKS"/>
    <property type="match status" value="1"/>
</dbReference>
<evidence type="ECO:0000256" key="7">
    <source>
        <dbReference type="ARBA" id="ARBA00023315"/>
    </source>
</evidence>
<dbReference type="GO" id="GO:0016491">
    <property type="term" value="F:oxidoreductase activity"/>
    <property type="evidence" value="ECO:0007669"/>
    <property type="project" value="UniProtKB-KW"/>
</dbReference>
<dbReference type="GO" id="GO:0004312">
    <property type="term" value="F:fatty acid synthase activity"/>
    <property type="evidence" value="ECO:0007669"/>
    <property type="project" value="TreeGrafter"/>
</dbReference>
<evidence type="ECO:0000313" key="13">
    <source>
        <dbReference type="Proteomes" id="UP000054383"/>
    </source>
</evidence>
<evidence type="ECO:0000259" key="11">
    <source>
        <dbReference type="PROSITE" id="PS52019"/>
    </source>
</evidence>
<dbReference type="Pfam" id="PF14765">
    <property type="entry name" value="PS-DH"/>
    <property type="match status" value="1"/>
</dbReference>
<name>A0A0U1M616_TALIS</name>
<dbReference type="InterPro" id="IPR013217">
    <property type="entry name" value="Methyltransf_12"/>
</dbReference>
<feature type="active site" description="Proton acceptor; for dehydratase activity" evidence="8">
    <location>
        <position position="982"/>
    </location>
</feature>
<dbReference type="OrthoDB" id="329835at2759"/>
<dbReference type="EMBL" id="CVMT01000008">
    <property type="protein sequence ID" value="CRG90802.1"/>
    <property type="molecule type" value="Genomic_DNA"/>
</dbReference>
<dbReference type="Gene3D" id="1.10.1200.10">
    <property type="entry name" value="ACP-like"/>
    <property type="match status" value="1"/>
</dbReference>
<dbReference type="InterPro" id="IPR011032">
    <property type="entry name" value="GroES-like_sf"/>
</dbReference>
<dbReference type="InterPro" id="IPR006162">
    <property type="entry name" value="Ppantetheine_attach_site"/>
</dbReference>
<dbReference type="SMART" id="SM00822">
    <property type="entry name" value="PKS_KR"/>
    <property type="match status" value="1"/>
</dbReference>
<dbReference type="InterPro" id="IPR014043">
    <property type="entry name" value="Acyl_transferase_dom"/>
</dbReference>
<dbReference type="Pfam" id="PF21089">
    <property type="entry name" value="PKS_DH_N"/>
    <property type="match status" value="1"/>
</dbReference>
<feature type="domain" description="Carrier" evidence="9">
    <location>
        <begin position="2431"/>
        <end position="2508"/>
    </location>
</feature>
<keyword evidence="3" id="KW-0808">Transferase</keyword>
<dbReference type="InterPro" id="IPR018201">
    <property type="entry name" value="Ketoacyl_synth_AS"/>
</dbReference>
<dbReference type="Pfam" id="PF13602">
    <property type="entry name" value="ADH_zinc_N_2"/>
    <property type="match status" value="1"/>
</dbReference>
<dbReference type="InterPro" id="IPR020843">
    <property type="entry name" value="ER"/>
</dbReference>
<keyword evidence="6" id="KW-0511">Multifunctional enzyme</keyword>
<keyword evidence="7" id="KW-0012">Acyltransferase</keyword>
<dbReference type="Pfam" id="PF08242">
    <property type="entry name" value="Methyltransf_12"/>
    <property type="match status" value="1"/>
</dbReference>
<keyword evidence="5" id="KW-0560">Oxidoreductase</keyword>
<dbReference type="InterPro" id="IPR016036">
    <property type="entry name" value="Malonyl_transacylase_ACP-bd"/>
</dbReference>
<dbReference type="PANTHER" id="PTHR43775:SF29">
    <property type="entry name" value="ASPERFURANONE POLYKETIDE SYNTHASE AFOG-RELATED"/>
    <property type="match status" value="1"/>
</dbReference>
<organism evidence="12 13">
    <name type="scientific">Talaromyces islandicus</name>
    <name type="common">Penicillium islandicum</name>
    <dbReference type="NCBI Taxonomy" id="28573"/>
    <lineage>
        <taxon>Eukaryota</taxon>
        <taxon>Fungi</taxon>
        <taxon>Dikarya</taxon>
        <taxon>Ascomycota</taxon>
        <taxon>Pezizomycotina</taxon>
        <taxon>Eurotiomycetes</taxon>
        <taxon>Eurotiomycetidae</taxon>
        <taxon>Eurotiales</taxon>
        <taxon>Trichocomaceae</taxon>
        <taxon>Talaromyces</taxon>
        <taxon>Talaromyces sect. Islandici</taxon>
    </lineage>
</organism>
<dbReference type="InterPro" id="IPR050091">
    <property type="entry name" value="PKS_NRPS_Biosynth_Enz"/>
</dbReference>
<evidence type="ECO:0000256" key="5">
    <source>
        <dbReference type="ARBA" id="ARBA00023002"/>
    </source>
</evidence>
<dbReference type="OMA" id="RNWIGAY"/>
<dbReference type="GO" id="GO:0006633">
    <property type="term" value="P:fatty acid biosynthetic process"/>
    <property type="evidence" value="ECO:0007669"/>
    <property type="project" value="InterPro"/>
</dbReference>
<dbReference type="GO" id="GO:0004315">
    <property type="term" value="F:3-oxoacyl-[acyl-carrier-protein] synthase activity"/>
    <property type="evidence" value="ECO:0007669"/>
    <property type="project" value="InterPro"/>
</dbReference>
<dbReference type="Gene3D" id="3.30.70.3290">
    <property type="match status" value="1"/>
</dbReference>
<dbReference type="InterPro" id="IPR020841">
    <property type="entry name" value="PKS_Beta-ketoAc_synthase_dom"/>
</dbReference>
<dbReference type="InterPro" id="IPR036291">
    <property type="entry name" value="NAD(P)-bd_dom_sf"/>
</dbReference>
<dbReference type="SMART" id="SM00823">
    <property type="entry name" value="PKS_PP"/>
    <property type="match status" value="1"/>
</dbReference>
<dbReference type="InterPro" id="IPR014031">
    <property type="entry name" value="Ketoacyl_synth_C"/>
</dbReference>
<dbReference type="InterPro" id="IPR009081">
    <property type="entry name" value="PP-bd_ACP"/>
</dbReference>
<dbReference type="InterPro" id="IPR020806">
    <property type="entry name" value="PKS_PP-bd"/>
</dbReference>
<evidence type="ECO:0000256" key="6">
    <source>
        <dbReference type="ARBA" id="ARBA00023268"/>
    </source>
</evidence>
<dbReference type="PROSITE" id="PS52019">
    <property type="entry name" value="PKS_MFAS_DH"/>
    <property type="match status" value="1"/>
</dbReference>
<dbReference type="SUPFAM" id="SSF52151">
    <property type="entry name" value="FabD/lysophospholipase-like"/>
    <property type="match status" value="1"/>
</dbReference>
<evidence type="ECO:0000256" key="4">
    <source>
        <dbReference type="ARBA" id="ARBA00022857"/>
    </source>
</evidence>
<dbReference type="CDD" id="cd02440">
    <property type="entry name" value="AdoMet_MTases"/>
    <property type="match status" value="1"/>
</dbReference>
<dbReference type="InterPro" id="IPR029063">
    <property type="entry name" value="SAM-dependent_MTases_sf"/>
</dbReference>
<dbReference type="Gene3D" id="3.40.47.10">
    <property type="match status" value="1"/>
</dbReference>
<evidence type="ECO:0000256" key="8">
    <source>
        <dbReference type="PROSITE-ProRule" id="PRU01363"/>
    </source>
</evidence>
<dbReference type="SUPFAM" id="SSF47336">
    <property type="entry name" value="ACP-like"/>
    <property type="match status" value="1"/>
</dbReference>
<dbReference type="PROSITE" id="PS00606">
    <property type="entry name" value="KS3_1"/>
    <property type="match status" value="1"/>
</dbReference>
<feature type="active site" description="Proton donor; for dehydratase activity" evidence="8">
    <location>
        <position position="1170"/>
    </location>
</feature>
<dbReference type="SUPFAM" id="SSF50129">
    <property type="entry name" value="GroES-like"/>
    <property type="match status" value="1"/>
</dbReference>
<sequence>MGEPGATWNRTGSVRANGVSISEESPLEPIAIVGVGCRLPGGASNPSKLWELLEAGKSGWGPFPASRFNQLGFHSPSAVKAGTTNTNGGHFLQDDIAAFDAAFFGIHPAEANAIDPQHRLLLEVAYEAFENAGITSEQIWGSNTGVYVGQWTSDYNEILSRDTNFPATYQTTGTGPAISSNRLSYYFNMKGPSFTVDTGCSASLVALHSAVQSLRNGETDRSFVGGVNLTLDPQRYTYQSKLKMFSNEGKSFPFDNRANGYGRGEGCTGVVLQTLSSALKQGMPIRGIIRNSVLNQDGRTPGISVPSGPAQSAAIRKAYGQAGIDLNDVDYVEAHGTGTKVGDPIEAKAIAEALTSLRDITNPLPMGSVKGNVGHLESAAGLTGLLKAVLMLEKGMVPPQVNFEKPNTGIPLRDLKLRIPLRLEHHNLRRISVNSFGYGGTNAHVIVDSVDSFFAPPSPAALRLNSAQEQRPSRPRLFVLNGESENSTQNSARNLAEYLKKSKSADRDALLNGLAYTLSRRSAFGNRVAIVASELDDLVQKLEDLSQQSVPRRETRGQRSVAFVFSGQGAQYPEMGRELLGVWPTFTKSIDRAGQFLTKIGSSWDLKTELAKPVETSRVEEPEIAQPLSTAIQLALVDTLAALGVLPSLVAGHSSGEIAAAYCAKAISFEDAITVSYHRGRLASELRKRVAGRPGSMLAVGAAPEVVDAKISELGDASNRLKIACYNSPSSVTVSGDDDAVVSLMETLKADDIFNRKLKTGGAAYHSHQMKMIEKEYFDALEGIRAGHTDSSITMVSSLTGNEIGEALIDREYWVQNLVSPVQFTEATKKLCQTKSGYKRIDLILEVGPHFQMGGPIKQTLRTLRGDAAKIPYTGSLKRGENAEESLFETLKVLNLEGFQAKIQLANNGFDPVMPALLQDVPSYSFDHTRTFWHESRISKAYKQRIFAPHDLLGTPGGDYNRVEPVWRRFLRLEELPWLRGHIVQGQTIFPAAGYLAMAIQAIKEHTLQETPEAKIKDYRLRNVCFGQALVLTEGVDDLELNFSLRPQVHSARKSSKTWSEFRIFTVTAENNWTEHCRGLVNVDVASSEEDLDGDAIPQSEQNMHQSLVESGQKINPQKLYFLAKDLGLDWASPFDNVIDVQTTSGAAIATVKPSGQDASPYLIHPAVLDACLFHSLYAVLIFEENFKETVVPTFIKNMTVSGRYEDLANKNLTCFAKKSGGKLTYDIDLFDKEAQPNRVVLHATTVTATRLPGLVPVAEGTRDLTHSIEWVTYMERTTKDHINALCKKGLDSDSVMDRNKRLDALALFYIKRALNEVSLSEIPEEYLKHWFAWMQVHASESYDENLLTGSVQDDSEGGKALNRLGPQLTEILRGTVHPLTLLREDDLLSKIYLEKRCLRCYDQIAAYCAELGRQKPDMKILEIGAGTASVTLPILETMKSSGRVLASQYDFTDISPGFFPAAKKRLAEFEDVMHYQVLNAENDPSEQGFTPNSYDLIIACNVIHATSRIDTVLKNVRSLLKPGGKFILMEITLNQLYYNFIFGSFSGWWAGYDEGRTMSPLLSIPQWETKLQNVDFEQTEPLFNDYDRSDGGTISVFVAHAKHPEQTAPAAEIVSLSENAHMDGLTSQLKILLGNDNIVPANLDTPYEGEKVSVLLPEICNAMAGSVQEDQWEALKQRITLSNAVLFVTQDGLDASQRPEGGLINGFLRSLRLEHSEIRLVSLALEAGSTSEGKAGVIAEVLQSPSFNLNLPAGEVESEFREEKGQLYVPRVLPKQAMNKYIHSTLGHSEPEVSPFLGHDRVLTADFAIPGLLETVRWKDDLEAQGPLDADHIKIQLGAASINFKDVLIASGQLEGINQMQNDCAGTVVEVGANMKDRFKPGDRVCALYSRSYTNYPIVHGDCCHVIPDKMSFEDAASLPIVWITVYYSIVDMGKLKKGESILIHSAAGAVGQAAIMLAKHIGAEIFATVGSDTKKEFLIEKFGIPEDHFFSSRTTAFHDGIKKMTGGRGVDVVLNSLSGEIFRESCNIVAPFGRFVEIGRKDLMDDALMPMEFLLKNITFAYVDMALVIDKAKPLAQRVLHDVVELVSTGAIGPVSIMTMPISELESAFRLIQAGKHIGKVILTVEQEQKVKIIPPRPEGAKLKGDATYIVVGGLGGLGKRIVTWMAERGAKNIATFSRSGTLNESTQAFVNSLQAYGTSVHVKKCDISNEAQLKIAVDELQSRLPPIKGVVQSAMVLQDSVFDEMTHEQWLGAVKPKVQGTWNLHNALPSSVDFFVMLSSAVAVAGNVGQSNYSGACAFQDALSHYRAARGLAAHSINVGAIVESGYVSENPEVAASLRRQGLGTVSVNEFLAHLNQIIINPEANQPGNCQTSIGLTPAGDEVGLGESTWMEDMKYVHVRRKDVSHAQATGATSDLIAELRSVSDPDDAVQVICQAILSQLSKVIALPVERLNPSENLNTYGVDSLVAVELRNWIGAYLQANVPLLVLRGTGSIKELADIVTKESRLVDDSLKPKST</sequence>
<protein>
    <submittedName>
        <fullName evidence="12">Lovastatin nonaketide synthase</fullName>
    </submittedName>
</protein>